<dbReference type="EMBL" id="KB202619">
    <property type="protein sequence ID" value="ESO89264.1"/>
    <property type="molecule type" value="Genomic_DNA"/>
</dbReference>
<dbReference type="Pfam" id="PF08434">
    <property type="entry name" value="CLCA"/>
    <property type="match status" value="1"/>
</dbReference>
<gene>
    <name evidence="4" type="ORF">LOTGIDRAFT_229149</name>
</gene>
<keyword evidence="1" id="KW-1133">Transmembrane helix</keyword>
<dbReference type="AlphaFoldDB" id="V4BKZ8"/>
<dbReference type="InterPro" id="IPR013783">
    <property type="entry name" value="Ig-like_fold"/>
</dbReference>
<dbReference type="KEGG" id="lgi:LOTGIDRAFT_229149"/>
<dbReference type="GeneID" id="20247910"/>
<dbReference type="Proteomes" id="UP000030746">
    <property type="component" value="Unassembled WGS sequence"/>
</dbReference>
<dbReference type="OrthoDB" id="687730at2759"/>
<dbReference type="PANTHER" id="PTHR10579:SF177">
    <property type="entry name" value="CALCIUM-ACTIVATED CHLORIDE CHANNEL REGULATOR 4-LIKE PROTEIN"/>
    <property type="match status" value="1"/>
</dbReference>
<dbReference type="SUPFAM" id="SSF53300">
    <property type="entry name" value="vWA-like"/>
    <property type="match status" value="1"/>
</dbReference>
<feature type="signal peptide" evidence="2">
    <location>
        <begin position="1"/>
        <end position="19"/>
    </location>
</feature>
<dbReference type="CTD" id="20247910"/>
<protein>
    <recommendedName>
        <fullName evidence="3">VWFA domain-containing protein</fullName>
    </recommendedName>
</protein>
<dbReference type="OMA" id="YEEGCAH"/>
<evidence type="ECO:0000313" key="5">
    <source>
        <dbReference type="Proteomes" id="UP000030746"/>
    </source>
</evidence>
<name>V4BKZ8_LOTGI</name>
<dbReference type="InterPro" id="IPR036465">
    <property type="entry name" value="vWFA_dom_sf"/>
</dbReference>
<dbReference type="NCBIfam" id="NF041940">
    <property type="entry name" value="choice_anch_X"/>
    <property type="match status" value="1"/>
</dbReference>
<dbReference type="Gene3D" id="2.60.40.10">
    <property type="entry name" value="Immunoglobulins"/>
    <property type="match status" value="1"/>
</dbReference>
<dbReference type="InterPro" id="IPR051266">
    <property type="entry name" value="CLCR"/>
</dbReference>
<dbReference type="PANTHER" id="PTHR10579">
    <property type="entry name" value="CALCIUM-ACTIVATED CHLORIDE CHANNEL REGULATOR"/>
    <property type="match status" value="1"/>
</dbReference>
<evidence type="ECO:0000256" key="2">
    <source>
        <dbReference type="SAM" id="SignalP"/>
    </source>
</evidence>
<keyword evidence="2" id="KW-0732">Signal</keyword>
<feature type="transmembrane region" description="Helical" evidence="1">
    <location>
        <begin position="923"/>
        <end position="945"/>
    </location>
</feature>
<feature type="domain" description="VWFA" evidence="3">
    <location>
        <begin position="324"/>
        <end position="500"/>
    </location>
</feature>
<dbReference type="InterPro" id="IPR013642">
    <property type="entry name" value="CLCA_N"/>
</dbReference>
<accession>V4BKZ8</accession>
<evidence type="ECO:0000259" key="3">
    <source>
        <dbReference type="PROSITE" id="PS50234"/>
    </source>
</evidence>
<reference evidence="4 5" key="1">
    <citation type="journal article" date="2013" name="Nature">
        <title>Insights into bilaterian evolution from three spiralian genomes.</title>
        <authorList>
            <person name="Simakov O."/>
            <person name="Marletaz F."/>
            <person name="Cho S.J."/>
            <person name="Edsinger-Gonzales E."/>
            <person name="Havlak P."/>
            <person name="Hellsten U."/>
            <person name="Kuo D.H."/>
            <person name="Larsson T."/>
            <person name="Lv J."/>
            <person name="Arendt D."/>
            <person name="Savage R."/>
            <person name="Osoegawa K."/>
            <person name="de Jong P."/>
            <person name="Grimwood J."/>
            <person name="Chapman J.A."/>
            <person name="Shapiro H."/>
            <person name="Aerts A."/>
            <person name="Otillar R.P."/>
            <person name="Terry A.Y."/>
            <person name="Boore J.L."/>
            <person name="Grigoriev I.V."/>
            <person name="Lindberg D.R."/>
            <person name="Seaver E.C."/>
            <person name="Weisblat D.A."/>
            <person name="Putnam N.H."/>
            <person name="Rokhsar D.S."/>
        </authorList>
    </citation>
    <scope>NUCLEOTIDE SEQUENCE [LARGE SCALE GENOMIC DNA]</scope>
</reference>
<sequence>MAAMRAVLGLLILTIRVSGITRPTNIVLENNGYKNILVAIHPSVPEDPTLIDSIKKVFTEASANIYEATYKRVYFQDVTVLIPATWSSGTSSPAGSEMYNNADVVFTSSELGRPPEKRSYSGCGSPGIRINLTPDVFNLTKYLINRIDTLGPRGLFLVHQWARFRWGVFEEYALPGEKEFYISPTTGNIEGVRCNINQRGMNFYYVNKDDAQPFYCRSNDLTKADKHFPDKCHFYTYPSQHRASASIMSVPRTGVKFFCNDNDSDASKIHNYEAPNKQNRLCGQRSTWSVIQDSPDFKNNNNPPRVIADTTPTFKVVKAAKTRRVVLAFDIAGNDAEEGISHHLRQAAATYIENELPNTQIGITSVDNDTVKIRHSLQVIQSQADRNRLKRSLPSKSFGSGNLTDIIVPCSSILLTPTEYSVSKEIILFKSGSSPKRSSENTTDILNMLQPHGIKLHVIHINSSDSEDAVEFAAFKSGGRYYHGIDDINSTSTHDAVSDIINRHTPQDKPSSILLVSRSSVVKQWQEVNGEVFIDEDVGLNLSFNIMYSETEPLITTTSPQKIVCNKNSGGYNHDQSLKIIRMDVPGTAKTGMWKYSVINTDSRPQKVTVSITSKPLDDQRHPIFIDAGLSSVSVTPSGKVMIWTEVNKGSHPVLGMDVTAIVERQNGGSVVLELLDNGAGADITKDDGVYSRYFTQFSGDGRYSVKIEVTNIPDSTLENSGDLNTDEVAVRINTPIRRATVAGSFLYKSTNQNTQSAPSTDSDDFIVDLIPPVRITDLTVMETPHNDKTVVLQWTAPGDDLDFKSATSYDILVSSTIEDMMHGHQSMRYILQEELLEGNLLSPKESGTTETFVIEFPYVASSKLLVFSVKATDAVGNTAEKSNFVTTGFGLVPDYVHTDHRPDKVRVTRVSGDASSKPDTSVSLIIIGGILALVCVIASITFGCKFIKLRRSENVNNVVKEKNVV</sequence>
<keyword evidence="1" id="KW-0472">Membrane</keyword>
<keyword evidence="1" id="KW-0812">Transmembrane</keyword>
<feature type="chain" id="PRO_5004718180" description="VWFA domain-containing protein" evidence="2">
    <location>
        <begin position="20"/>
        <end position="966"/>
    </location>
</feature>
<proteinExistence type="predicted"/>
<dbReference type="PROSITE" id="PS50234">
    <property type="entry name" value="VWFA"/>
    <property type="match status" value="1"/>
</dbReference>
<organism evidence="4 5">
    <name type="scientific">Lottia gigantea</name>
    <name type="common">Giant owl limpet</name>
    <dbReference type="NCBI Taxonomy" id="225164"/>
    <lineage>
        <taxon>Eukaryota</taxon>
        <taxon>Metazoa</taxon>
        <taxon>Spiralia</taxon>
        <taxon>Lophotrochozoa</taxon>
        <taxon>Mollusca</taxon>
        <taxon>Gastropoda</taxon>
        <taxon>Patellogastropoda</taxon>
        <taxon>Lottioidea</taxon>
        <taxon>Lottiidae</taxon>
        <taxon>Lottia</taxon>
    </lineage>
</organism>
<dbReference type="HOGENOM" id="CLU_005812_0_1_1"/>
<dbReference type="STRING" id="225164.V4BKZ8"/>
<dbReference type="RefSeq" id="XP_009060295.1">
    <property type="nucleotide sequence ID" value="XM_009062047.1"/>
</dbReference>
<keyword evidence="5" id="KW-1185">Reference proteome</keyword>
<evidence type="ECO:0000313" key="4">
    <source>
        <dbReference type="EMBL" id="ESO89264.1"/>
    </source>
</evidence>
<evidence type="ECO:0000256" key="1">
    <source>
        <dbReference type="SAM" id="Phobius"/>
    </source>
</evidence>
<dbReference type="InterPro" id="IPR002035">
    <property type="entry name" value="VWF_A"/>
</dbReference>